<evidence type="ECO:0000313" key="2">
    <source>
        <dbReference type="Proteomes" id="UP001516400"/>
    </source>
</evidence>
<evidence type="ECO:0000313" key="1">
    <source>
        <dbReference type="EMBL" id="KAL3270315.1"/>
    </source>
</evidence>
<keyword evidence="2" id="KW-1185">Reference proteome</keyword>
<organism evidence="1 2">
    <name type="scientific">Cryptolaemus montrouzieri</name>
    <dbReference type="NCBI Taxonomy" id="559131"/>
    <lineage>
        <taxon>Eukaryota</taxon>
        <taxon>Metazoa</taxon>
        <taxon>Ecdysozoa</taxon>
        <taxon>Arthropoda</taxon>
        <taxon>Hexapoda</taxon>
        <taxon>Insecta</taxon>
        <taxon>Pterygota</taxon>
        <taxon>Neoptera</taxon>
        <taxon>Endopterygota</taxon>
        <taxon>Coleoptera</taxon>
        <taxon>Polyphaga</taxon>
        <taxon>Cucujiformia</taxon>
        <taxon>Coccinelloidea</taxon>
        <taxon>Coccinellidae</taxon>
        <taxon>Scymninae</taxon>
        <taxon>Scymnini</taxon>
        <taxon>Cryptolaemus</taxon>
    </lineage>
</organism>
<name>A0ABD2MV14_9CUCU</name>
<dbReference type="Proteomes" id="UP001516400">
    <property type="component" value="Unassembled WGS sequence"/>
</dbReference>
<protein>
    <recommendedName>
        <fullName evidence="3">Reverse transcriptase domain-containing protein</fullName>
    </recommendedName>
</protein>
<sequence length="71" mass="8195">MVSSLEKFTLLRTSQNGFRRQRSTIDAIYLAVNKIVSSLNDGKCTLSMFLDLGKKKKYLCFQLEINYNLIN</sequence>
<comment type="caution">
    <text evidence="1">The sequence shown here is derived from an EMBL/GenBank/DDBJ whole genome shotgun (WGS) entry which is preliminary data.</text>
</comment>
<accession>A0ABD2MV14</accession>
<evidence type="ECO:0008006" key="3">
    <source>
        <dbReference type="Google" id="ProtNLM"/>
    </source>
</evidence>
<reference evidence="1 2" key="1">
    <citation type="journal article" date="2021" name="BMC Biol.">
        <title>Horizontally acquired antibacterial genes associated with adaptive radiation of ladybird beetles.</title>
        <authorList>
            <person name="Li H.S."/>
            <person name="Tang X.F."/>
            <person name="Huang Y.H."/>
            <person name="Xu Z.Y."/>
            <person name="Chen M.L."/>
            <person name="Du X.Y."/>
            <person name="Qiu B.Y."/>
            <person name="Chen P.T."/>
            <person name="Zhang W."/>
            <person name="Slipinski A."/>
            <person name="Escalona H.E."/>
            <person name="Waterhouse R.M."/>
            <person name="Zwick A."/>
            <person name="Pang H."/>
        </authorList>
    </citation>
    <scope>NUCLEOTIDE SEQUENCE [LARGE SCALE GENOMIC DNA]</scope>
    <source>
        <strain evidence="1">SYSU2018</strain>
    </source>
</reference>
<proteinExistence type="predicted"/>
<dbReference type="EMBL" id="JABFTP020000021">
    <property type="protein sequence ID" value="KAL3270315.1"/>
    <property type="molecule type" value="Genomic_DNA"/>
</dbReference>
<gene>
    <name evidence="1" type="ORF">HHI36_009366</name>
</gene>
<dbReference type="AlphaFoldDB" id="A0ABD2MV14"/>